<evidence type="ECO:0000259" key="1">
    <source>
        <dbReference type="PROSITE" id="PS51819"/>
    </source>
</evidence>
<dbReference type="STRING" id="1045775.SAMN05216378_4475"/>
<dbReference type="PANTHER" id="PTHR33993">
    <property type="entry name" value="GLYOXALASE-RELATED"/>
    <property type="match status" value="1"/>
</dbReference>
<sequence length="140" mass="15348">MQGQIWEVIMGKVVHFEVHVDDMERAKKFYGEVFGWTFEDWSEYAGMPYFGATTGDADAMGINGALVKRMGPPPQPGQPVNGFSCSMGVEDYDATEAKIISLGGTVALPKYALPGMAWQGYYIDTEGNVFGVHQPDENAK</sequence>
<feature type="domain" description="VOC" evidence="1">
    <location>
        <begin position="12"/>
        <end position="135"/>
    </location>
</feature>
<dbReference type="AlphaFoldDB" id="A0A1I2E7Y7"/>
<proteinExistence type="predicted"/>
<name>A0A1I2E7Y7_9BACL</name>
<evidence type="ECO:0000313" key="3">
    <source>
        <dbReference type="Proteomes" id="UP000198855"/>
    </source>
</evidence>
<dbReference type="InterPro" id="IPR053863">
    <property type="entry name" value="Glyoxy/Ble-like_N"/>
</dbReference>
<accession>A0A1I2E7Y7</accession>
<gene>
    <name evidence="2" type="ORF">SAMN05216378_4475</name>
</gene>
<evidence type="ECO:0000313" key="2">
    <source>
        <dbReference type="EMBL" id="SFE89074.1"/>
    </source>
</evidence>
<dbReference type="InterPro" id="IPR029068">
    <property type="entry name" value="Glyas_Bleomycin-R_OHBP_Dase"/>
</dbReference>
<dbReference type="Proteomes" id="UP000198855">
    <property type="component" value="Unassembled WGS sequence"/>
</dbReference>
<dbReference type="SUPFAM" id="SSF54593">
    <property type="entry name" value="Glyoxalase/Bleomycin resistance protein/Dihydroxybiphenyl dioxygenase"/>
    <property type="match status" value="1"/>
</dbReference>
<dbReference type="Pfam" id="PF22677">
    <property type="entry name" value="Ble-like_N"/>
    <property type="match status" value="1"/>
</dbReference>
<dbReference type="CDD" id="cd07247">
    <property type="entry name" value="SgaA_N_like"/>
    <property type="match status" value="1"/>
</dbReference>
<keyword evidence="3" id="KW-1185">Reference proteome</keyword>
<dbReference type="InterPro" id="IPR052164">
    <property type="entry name" value="Anthracycline_SecMetBiosynth"/>
</dbReference>
<reference evidence="3" key="1">
    <citation type="submission" date="2016-10" db="EMBL/GenBank/DDBJ databases">
        <authorList>
            <person name="Varghese N."/>
            <person name="Submissions S."/>
        </authorList>
    </citation>
    <scope>NUCLEOTIDE SEQUENCE [LARGE SCALE GENOMIC DNA]</scope>
    <source>
        <strain evidence="3">CGMCC 1.10784</strain>
    </source>
</reference>
<dbReference type="InterPro" id="IPR037523">
    <property type="entry name" value="VOC_core"/>
</dbReference>
<dbReference type="PROSITE" id="PS51819">
    <property type="entry name" value="VOC"/>
    <property type="match status" value="1"/>
</dbReference>
<protein>
    <recommendedName>
        <fullName evidence="1">VOC domain-containing protein</fullName>
    </recommendedName>
</protein>
<dbReference type="PANTHER" id="PTHR33993:SF2">
    <property type="entry name" value="VOC DOMAIN-CONTAINING PROTEIN"/>
    <property type="match status" value="1"/>
</dbReference>
<dbReference type="EMBL" id="FOMT01000004">
    <property type="protein sequence ID" value="SFE89074.1"/>
    <property type="molecule type" value="Genomic_DNA"/>
</dbReference>
<dbReference type="Gene3D" id="3.10.180.10">
    <property type="entry name" value="2,3-Dihydroxybiphenyl 1,2-Dioxygenase, domain 1"/>
    <property type="match status" value="1"/>
</dbReference>
<organism evidence="2 3">
    <name type="scientific">Paenibacillus catalpae</name>
    <dbReference type="NCBI Taxonomy" id="1045775"/>
    <lineage>
        <taxon>Bacteria</taxon>
        <taxon>Bacillati</taxon>
        <taxon>Bacillota</taxon>
        <taxon>Bacilli</taxon>
        <taxon>Bacillales</taxon>
        <taxon>Paenibacillaceae</taxon>
        <taxon>Paenibacillus</taxon>
    </lineage>
</organism>